<evidence type="ECO:0000313" key="3">
    <source>
        <dbReference type="Proteomes" id="UP001500218"/>
    </source>
</evidence>
<proteinExistence type="predicted"/>
<reference evidence="2 3" key="1">
    <citation type="journal article" date="2019" name="Int. J. Syst. Evol. Microbiol.">
        <title>The Global Catalogue of Microorganisms (GCM) 10K type strain sequencing project: providing services to taxonomists for standard genome sequencing and annotation.</title>
        <authorList>
            <consortium name="The Broad Institute Genomics Platform"/>
            <consortium name="The Broad Institute Genome Sequencing Center for Infectious Disease"/>
            <person name="Wu L."/>
            <person name="Ma J."/>
        </authorList>
    </citation>
    <scope>NUCLEOTIDE SEQUENCE [LARGE SCALE GENOMIC DNA]</scope>
    <source>
        <strain evidence="2 3">JCM 13250</strain>
    </source>
</reference>
<organism evidence="2 3">
    <name type="scientific">Luedemannella flava</name>
    <dbReference type="NCBI Taxonomy" id="349316"/>
    <lineage>
        <taxon>Bacteria</taxon>
        <taxon>Bacillati</taxon>
        <taxon>Actinomycetota</taxon>
        <taxon>Actinomycetes</taxon>
        <taxon>Micromonosporales</taxon>
        <taxon>Micromonosporaceae</taxon>
        <taxon>Luedemannella</taxon>
    </lineage>
</organism>
<dbReference type="InterPro" id="IPR001173">
    <property type="entry name" value="Glyco_trans_2-like"/>
</dbReference>
<evidence type="ECO:0000259" key="1">
    <source>
        <dbReference type="Pfam" id="PF00535"/>
    </source>
</evidence>
<dbReference type="PANTHER" id="PTHR43179:SF7">
    <property type="entry name" value="RHAMNOSYLTRANSFERASE WBBL"/>
    <property type="match status" value="1"/>
</dbReference>
<sequence length="319" mass="34898">MSMTAYESERAFAGEHELADCAVIVVTYRSAKDIAGLLDSLPAAADGLRLRVVVVDNESNDGIEQVVARYPGVRLVHSGGNLGYSGGINVGRQHRRAARSVLILNPDLQAAPGSIRRMYEVLSEPGVEAVVPRMRGDDGHTSPSLRREPSIARALADGLLGASWAGRPGWLSEMVWDPSVYEAPGPVEWATGAALLVSADADAAVGAWDDQRFFLYSEETDYCRRLRAEGYAIRYAPDAEVLHRGAGSGTSPDLVALNEVNRVRYYRKYHGPVASAVFRGVVILSELLRIRRPGNRRALHMLLSRRRWVNLPGATRTIR</sequence>
<dbReference type="SUPFAM" id="SSF53448">
    <property type="entry name" value="Nucleotide-diphospho-sugar transferases"/>
    <property type="match status" value="1"/>
</dbReference>
<dbReference type="InterPro" id="IPR029044">
    <property type="entry name" value="Nucleotide-diphossugar_trans"/>
</dbReference>
<dbReference type="Gene3D" id="3.90.550.10">
    <property type="entry name" value="Spore Coat Polysaccharide Biosynthesis Protein SpsA, Chain A"/>
    <property type="match status" value="1"/>
</dbReference>
<dbReference type="Proteomes" id="UP001500218">
    <property type="component" value="Unassembled WGS sequence"/>
</dbReference>
<name>A0ABN2M234_9ACTN</name>
<evidence type="ECO:0000313" key="2">
    <source>
        <dbReference type="EMBL" id="GAA1806997.1"/>
    </source>
</evidence>
<dbReference type="PANTHER" id="PTHR43179">
    <property type="entry name" value="RHAMNOSYLTRANSFERASE WBBL"/>
    <property type="match status" value="1"/>
</dbReference>
<keyword evidence="3" id="KW-1185">Reference proteome</keyword>
<accession>A0ABN2M234</accession>
<dbReference type="EMBL" id="BAAALT010000084">
    <property type="protein sequence ID" value="GAA1806997.1"/>
    <property type="molecule type" value="Genomic_DNA"/>
</dbReference>
<dbReference type="Pfam" id="PF00535">
    <property type="entry name" value="Glycos_transf_2"/>
    <property type="match status" value="1"/>
</dbReference>
<gene>
    <name evidence="2" type="ORF">GCM10009682_31200</name>
</gene>
<feature type="domain" description="Glycosyltransferase 2-like" evidence="1">
    <location>
        <begin position="23"/>
        <end position="147"/>
    </location>
</feature>
<comment type="caution">
    <text evidence="2">The sequence shown here is derived from an EMBL/GenBank/DDBJ whole genome shotgun (WGS) entry which is preliminary data.</text>
</comment>
<protein>
    <submittedName>
        <fullName evidence="2">Glycosyltransferase family 2 protein</fullName>
    </submittedName>
</protein>